<dbReference type="OrthoDB" id="2513959at2759"/>
<accession>A0A0L6UUP4</accession>
<evidence type="ECO:0000313" key="2">
    <source>
        <dbReference type="Proteomes" id="UP000037035"/>
    </source>
</evidence>
<reference evidence="1 2" key="1">
    <citation type="submission" date="2015-08" db="EMBL/GenBank/DDBJ databases">
        <title>Next Generation Sequencing and Analysis of the Genome of Puccinia sorghi L Schw, the Causal Agent of Maize Common Rust.</title>
        <authorList>
            <person name="Rochi L."/>
            <person name="Burguener G."/>
            <person name="Darino M."/>
            <person name="Turjanski A."/>
            <person name="Kreff E."/>
            <person name="Dieguez M.J."/>
            <person name="Sacco F."/>
        </authorList>
    </citation>
    <scope>NUCLEOTIDE SEQUENCE [LARGE SCALE GENOMIC DNA]</scope>
    <source>
        <strain evidence="1 2">RO10H11247</strain>
    </source>
</reference>
<dbReference type="Proteomes" id="UP000037035">
    <property type="component" value="Unassembled WGS sequence"/>
</dbReference>
<sequence length="256" mass="30115">MCIPICLQNTPGWHREPPTLRQSCSFQVVDWNIWDHIKNTNFEDIPEIDWKWLENTDICNSELKKRGVKFQLPILESINVGKEEIVEEDPWKVNLSESVDWAEVLGAAKLTQEEQEKMDAYWVDSEAAWANEPEIKFPLVKPVSWKDIPFPHRFTSVFRESDRPKRLRKGQEWLKELPGGNLNSLEFLQILDFIGEKTFLKRGDWSSRFGFVSKRVRERLYHGGGKQWYKAHVIKPGQRRWEQYAQSMGGESFPPI</sequence>
<dbReference type="EMBL" id="LAVV01008647">
    <property type="protein sequence ID" value="KNZ52256.1"/>
    <property type="molecule type" value="Genomic_DNA"/>
</dbReference>
<evidence type="ECO:0000313" key="1">
    <source>
        <dbReference type="EMBL" id="KNZ52256.1"/>
    </source>
</evidence>
<protein>
    <submittedName>
        <fullName evidence="1">Uncharacterized protein</fullName>
    </submittedName>
</protein>
<dbReference type="AlphaFoldDB" id="A0A0L6UUP4"/>
<gene>
    <name evidence="1" type="ORF">VP01_3630g1</name>
</gene>
<organism evidence="1 2">
    <name type="scientific">Puccinia sorghi</name>
    <dbReference type="NCBI Taxonomy" id="27349"/>
    <lineage>
        <taxon>Eukaryota</taxon>
        <taxon>Fungi</taxon>
        <taxon>Dikarya</taxon>
        <taxon>Basidiomycota</taxon>
        <taxon>Pucciniomycotina</taxon>
        <taxon>Pucciniomycetes</taxon>
        <taxon>Pucciniales</taxon>
        <taxon>Pucciniaceae</taxon>
        <taxon>Puccinia</taxon>
    </lineage>
</organism>
<comment type="caution">
    <text evidence="1">The sequence shown here is derived from an EMBL/GenBank/DDBJ whole genome shotgun (WGS) entry which is preliminary data.</text>
</comment>
<name>A0A0L6UUP4_9BASI</name>
<dbReference type="VEuPathDB" id="FungiDB:VP01_3630g1"/>
<keyword evidence="2" id="KW-1185">Reference proteome</keyword>
<proteinExistence type="predicted"/>